<reference evidence="1 2" key="1">
    <citation type="journal article" date="2016" name="Antonie Van Leeuwenhoek">
        <title>Lysinibacillus endophyticus sp. nov., an indole-3-acetic acid producing endophytic bacterium isolated from corn root (Zea mays cv. Xinken-5).</title>
        <authorList>
            <person name="Yu J."/>
            <person name="Guan X."/>
            <person name="Liu C."/>
            <person name="Xiang W."/>
            <person name="Yu Z."/>
            <person name="Liu X."/>
            <person name="Wang G."/>
        </authorList>
    </citation>
    <scope>NUCLEOTIDE SEQUENCE [LARGE SCALE GENOMIC DNA]</scope>
    <source>
        <strain evidence="1 2">DSM 100506</strain>
    </source>
</reference>
<accession>A0A494YZN3</accession>
<name>A0A494YZN3_9BACL</name>
<dbReference type="EMBL" id="RBZN01000028">
    <property type="protein sequence ID" value="RKQ15642.1"/>
    <property type="molecule type" value="Genomic_DNA"/>
</dbReference>
<dbReference type="Proteomes" id="UP000272238">
    <property type="component" value="Unassembled WGS sequence"/>
</dbReference>
<dbReference type="AlphaFoldDB" id="A0A494YZN3"/>
<evidence type="ECO:0000313" key="1">
    <source>
        <dbReference type="EMBL" id="RKQ15642.1"/>
    </source>
</evidence>
<sequence>MKETGDIREVCSHTQEDVEVSERLTRVAGQIRKAERVRSALKATGRIGKRALFALEDDSEVAEELTRVAGQ</sequence>
<comment type="caution">
    <text evidence="1">The sequence shown here is derived from an EMBL/GenBank/DDBJ whole genome shotgun (WGS) entry which is preliminary data.</text>
</comment>
<organism evidence="1 2">
    <name type="scientific">Ureibacillus endophyticus</name>
    <dbReference type="NCBI Taxonomy" id="1978490"/>
    <lineage>
        <taxon>Bacteria</taxon>
        <taxon>Bacillati</taxon>
        <taxon>Bacillota</taxon>
        <taxon>Bacilli</taxon>
        <taxon>Bacillales</taxon>
        <taxon>Caryophanaceae</taxon>
        <taxon>Ureibacillus</taxon>
    </lineage>
</organism>
<gene>
    <name evidence="1" type="ORF">D8M03_11565</name>
</gene>
<proteinExistence type="predicted"/>
<keyword evidence="2" id="KW-1185">Reference proteome</keyword>
<evidence type="ECO:0000313" key="2">
    <source>
        <dbReference type="Proteomes" id="UP000272238"/>
    </source>
</evidence>
<protein>
    <submittedName>
        <fullName evidence="1">Uncharacterized protein</fullName>
    </submittedName>
</protein>